<sequence length="308" mass="36421">MYVWIGKMAGLEHRLHRWAGFIPRWAIRSACYGLSWLLFMFAVKWRKKVLSNMKQLLQTTGTLQLCHYCRSYFYQVLLTLYEIGFDSSGLLRHWEKRFEIEGECHLIEALKHKKGVILTVPHIGNFFFYYWYLSQKYLCLTVATAGSEELRPLYLKFQRLGCRGLDYDNVPPLQLIRRLRSHLKQNGVVFLMGDFYRRSFPPAFFFNRATRSPNGAAHLALEYGVPILSFYGYRTKGFCHRLVFDAPLDLNGQFQTDQRYEATNALNKILEQKVKMAPDQWFYWFNTEERWDCHPERKQSSKGIESAS</sequence>
<dbReference type="EMBL" id="CP013652">
    <property type="protein sequence ID" value="ALS21758.1"/>
    <property type="molecule type" value="Genomic_DNA"/>
</dbReference>
<evidence type="ECO:0000256" key="3">
    <source>
        <dbReference type="ARBA" id="ARBA00022519"/>
    </source>
</evidence>
<dbReference type="PATRIC" id="fig|162209.4.peg.1465"/>
<dbReference type="AlphaFoldDB" id="A0A0U2W5N4"/>
<reference evidence="9" key="1">
    <citation type="submission" date="2015-12" db="EMBL/GenBank/DDBJ databases">
        <title>Complete genome sequences of two moderately thermophilic Paenibacillus species.</title>
        <authorList>
            <person name="Butler R.III."/>
            <person name="Wang J."/>
            <person name="Stark B.C."/>
            <person name="Pombert J.-F."/>
        </authorList>
    </citation>
    <scope>NUCLEOTIDE SEQUENCE [LARGE SCALE GENOMIC DNA]</scope>
    <source>
        <strain evidence="9">32O-Y</strain>
    </source>
</reference>
<comment type="subcellular location">
    <subcellularLocation>
        <location evidence="1">Cell inner membrane</location>
    </subcellularLocation>
</comment>
<evidence type="ECO:0000256" key="4">
    <source>
        <dbReference type="ARBA" id="ARBA00022679"/>
    </source>
</evidence>
<dbReference type="KEGG" id="pnp:IJ22_13820"/>
<keyword evidence="4 8" id="KW-0808">Transferase</keyword>
<keyword evidence="5 7" id="KW-0472">Membrane</keyword>
<dbReference type="GO" id="GO:0005886">
    <property type="term" value="C:plasma membrane"/>
    <property type="evidence" value="ECO:0007669"/>
    <property type="project" value="UniProtKB-SubCell"/>
</dbReference>
<dbReference type="CDD" id="cd07984">
    <property type="entry name" value="LPLAT_LABLAT-like"/>
    <property type="match status" value="1"/>
</dbReference>
<gene>
    <name evidence="8" type="ORF">IJ22_13820</name>
</gene>
<dbReference type="Pfam" id="PF03279">
    <property type="entry name" value="Lip_A_acyltrans"/>
    <property type="match status" value="1"/>
</dbReference>
<organism evidence="8 9">
    <name type="scientific">Paenibacillus naphthalenovorans</name>
    <dbReference type="NCBI Taxonomy" id="162209"/>
    <lineage>
        <taxon>Bacteria</taxon>
        <taxon>Bacillati</taxon>
        <taxon>Bacillota</taxon>
        <taxon>Bacilli</taxon>
        <taxon>Bacillales</taxon>
        <taxon>Paenibacillaceae</taxon>
        <taxon>Paenibacillus</taxon>
    </lineage>
</organism>
<evidence type="ECO:0000256" key="7">
    <source>
        <dbReference type="SAM" id="Phobius"/>
    </source>
</evidence>
<feature type="transmembrane region" description="Helical" evidence="7">
    <location>
        <begin position="25"/>
        <end position="43"/>
    </location>
</feature>
<dbReference type="InterPro" id="IPR004960">
    <property type="entry name" value="LipA_acyltrans"/>
</dbReference>
<dbReference type="Proteomes" id="UP000061660">
    <property type="component" value="Chromosome"/>
</dbReference>
<reference evidence="8 9" key="2">
    <citation type="journal article" date="2016" name="Genome Announc.">
        <title>Complete Genome Sequences of Two Interactive Moderate Thermophiles, Paenibacillus napthalenovorans 32O-Y and Paenibacillus sp. 32O-W.</title>
        <authorList>
            <person name="Butler R.R.III."/>
            <person name="Wang J."/>
            <person name="Stark B.C."/>
            <person name="Pombert J.F."/>
        </authorList>
    </citation>
    <scope>NUCLEOTIDE SEQUENCE [LARGE SCALE GENOMIC DNA]</scope>
    <source>
        <strain evidence="8 9">32O-Y</strain>
    </source>
</reference>
<keyword evidence="9" id="KW-1185">Reference proteome</keyword>
<name>A0A0U2W5N4_9BACL</name>
<dbReference type="OrthoDB" id="2578313at2"/>
<evidence type="ECO:0000256" key="5">
    <source>
        <dbReference type="ARBA" id="ARBA00023136"/>
    </source>
</evidence>
<keyword evidence="7" id="KW-0812">Transmembrane</keyword>
<dbReference type="PANTHER" id="PTHR30606:SF10">
    <property type="entry name" value="PHOSPHATIDYLINOSITOL MANNOSIDE ACYLTRANSFERASE"/>
    <property type="match status" value="1"/>
</dbReference>
<proteinExistence type="predicted"/>
<keyword evidence="3" id="KW-0997">Cell inner membrane</keyword>
<evidence type="ECO:0000256" key="1">
    <source>
        <dbReference type="ARBA" id="ARBA00004533"/>
    </source>
</evidence>
<accession>A0A0U2W5N4</accession>
<keyword evidence="7" id="KW-1133">Transmembrane helix</keyword>
<evidence type="ECO:0000313" key="9">
    <source>
        <dbReference type="Proteomes" id="UP000061660"/>
    </source>
</evidence>
<dbReference type="RefSeq" id="WP_062408083.1">
    <property type="nucleotide sequence ID" value="NZ_CP013652.1"/>
</dbReference>
<evidence type="ECO:0000256" key="2">
    <source>
        <dbReference type="ARBA" id="ARBA00022475"/>
    </source>
</evidence>
<dbReference type="GO" id="GO:0016746">
    <property type="term" value="F:acyltransferase activity"/>
    <property type="evidence" value="ECO:0007669"/>
    <property type="project" value="UniProtKB-KW"/>
</dbReference>
<protein>
    <submittedName>
        <fullName evidence="8">Bacterial lipid A biosynthesis acyltransferase</fullName>
    </submittedName>
</protein>
<dbReference type="STRING" id="162209.IJ22_13820"/>
<keyword evidence="2" id="KW-1003">Cell membrane</keyword>
<evidence type="ECO:0000313" key="8">
    <source>
        <dbReference type="EMBL" id="ALS21758.1"/>
    </source>
</evidence>
<keyword evidence="6 8" id="KW-0012">Acyltransferase</keyword>
<evidence type="ECO:0000256" key="6">
    <source>
        <dbReference type="ARBA" id="ARBA00023315"/>
    </source>
</evidence>
<dbReference type="PANTHER" id="PTHR30606">
    <property type="entry name" value="LIPID A BIOSYNTHESIS LAUROYL ACYLTRANSFERASE"/>
    <property type="match status" value="1"/>
</dbReference>
<dbReference type="GO" id="GO:0009247">
    <property type="term" value="P:glycolipid biosynthetic process"/>
    <property type="evidence" value="ECO:0007669"/>
    <property type="project" value="UniProtKB-ARBA"/>
</dbReference>